<feature type="non-terminal residue" evidence="2">
    <location>
        <position position="128"/>
    </location>
</feature>
<dbReference type="EMBL" id="LAZR01061418">
    <property type="protein sequence ID" value="KKK63623.1"/>
    <property type="molecule type" value="Genomic_DNA"/>
</dbReference>
<feature type="domain" description="UvrB YAD/RRR-motif-containing" evidence="1">
    <location>
        <begin position="95"/>
        <end position="128"/>
    </location>
</feature>
<dbReference type="Gene3D" id="3.40.50.300">
    <property type="entry name" value="P-loop containing nucleotide triphosphate hydrolases"/>
    <property type="match status" value="1"/>
</dbReference>
<organism evidence="2">
    <name type="scientific">marine sediment metagenome</name>
    <dbReference type="NCBI Taxonomy" id="412755"/>
    <lineage>
        <taxon>unclassified sequences</taxon>
        <taxon>metagenomes</taxon>
        <taxon>ecological metagenomes</taxon>
    </lineage>
</organism>
<comment type="caution">
    <text evidence="2">The sequence shown here is derived from an EMBL/GenBank/DDBJ whole genome shotgun (WGS) entry which is preliminary data.</text>
</comment>
<reference evidence="2" key="1">
    <citation type="journal article" date="2015" name="Nature">
        <title>Complex archaea that bridge the gap between prokaryotes and eukaryotes.</title>
        <authorList>
            <person name="Spang A."/>
            <person name="Saw J.H."/>
            <person name="Jorgensen S.L."/>
            <person name="Zaremba-Niedzwiedzka K."/>
            <person name="Martijn J."/>
            <person name="Lind A.E."/>
            <person name="van Eijk R."/>
            <person name="Schleper C."/>
            <person name="Guy L."/>
            <person name="Ettema T.J."/>
        </authorList>
    </citation>
    <scope>NUCLEOTIDE SEQUENCE</scope>
</reference>
<dbReference type="Pfam" id="PF12344">
    <property type="entry name" value="UvrB"/>
    <property type="match status" value="1"/>
</dbReference>
<evidence type="ECO:0000259" key="1">
    <source>
        <dbReference type="Pfam" id="PF12344"/>
    </source>
</evidence>
<dbReference type="AlphaFoldDB" id="A0A0F8X3Z6"/>
<sequence>MIIGISAKLGCGKTTLANIFLDIHPKYIKLAFADLLKQETANTYNYPEEWNYSEEGKNQIINHNDLPRNNMTVREALQWHGTDFRRKQNPDYWLNSMKKTIEECKRRRKIQQEYNKKMRIEPRSIYKS</sequence>
<evidence type="ECO:0000313" key="2">
    <source>
        <dbReference type="EMBL" id="KKK63623.1"/>
    </source>
</evidence>
<name>A0A0F8X3Z6_9ZZZZ</name>
<dbReference type="InterPro" id="IPR024759">
    <property type="entry name" value="UvrB_YAD/RRR_dom"/>
</dbReference>
<proteinExistence type="predicted"/>
<protein>
    <recommendedName>
        <fullName evidence="1">UvrB YAD/RRR-motif-containing domain-containing protein</fullName>
    </recommendedName>
</protein>
<dbReference type="InterPro" id="IPR027417">
    <property type="entry name" value="P-loop_NTPase"/>
</dbReference>
<dbReference type="SUPFAM" id="SSF52540">
    <property type="entry name" value="P-loop containing nucleoside triphosphate hydrolases"/>
    <property type="match status" value="1"/>
</dbReference>
<gene>
    <name evidence="2" type="ORF">LCGC14_2992440</name>
</gene>
<accession>A0A0F8X3Z6</accession>